<feature type="transmembrane region" description="Helical" evidence="7">
    <location>
        <begin position="235"/>
        <end position="261"/>
    </location>
</feature>
<dbReference type="Pfam" id="PF00689">
    <property type="entry name" value="Cation_ATPase_C"/>
    <property type="match status" value="1"/>
</dbReference>
<dbReference type="Gene3D" id="3.40.50.1000">
    <property type="entry name" value="HAD superfamily/HAD-like"/>
    <property type="match status" value="1"/>
</dbReference>
<dbReference type="InterPro" id="IPR050510">
    <property type="entry name" value="Cation_transp_ATPase_P-type"/>
</dbReference>
<proteinExistence type="predicted"/>
<evidence type="ECO:0000256" key="6">
    <source>
        <dbReference type="SAM" id="MobiDB-lite"/>
    </source>
</evidence>
<dbReference type="PANTHER" id="PTHR43294:SF21">
    <property type="entry name" value="CATION TRANSPORTING ATPASE"/>
    <property type="match status" value="1"/>
</dbReference>
<dbReference type="NCBIfam" id="TIGR01494">
    <property type="entry name" value="ATPase_P-type"/>
    <property type="match status" value="1"/>
</dbReference>
<feature type="domain" description="Cation-transporting P-type ATPase C-terminal" evidence="8">
    <location>
        <begin position="194"/>
        <end position="390"/>
    </location>
</feature>
<comment type="subcellular location">
    <subcellularLocation>
        <location evidence="1">Cell membrane</location>
        <topology evidence="1">Multi-pass membrane protein</topology>
    </subcellularLocation>
</comment>
<feature type="region of interest" description="Disordered" evidence="6">
    <location>
        <begin position="409"/>
        <end position="456"/>
    </location>
</feature>
<evidence type="ECO:0000256" key="2">
    <source>
        <dbReference type="ARBA" id="ARBA00022475"/>
    </source>
</evidence>
<dbReference type="InterPro" id="IPR023214">
    <property type="entry name" value="HAD_sf"/>
</dbReference>
<dbReference type="PANTHER" id="PTHR43294">
    <property type="entry name" value="SODIUM/POTASSIUM-TRANSPORTING ATPASE SUBUNIT ALPHA"/>
    <property type="match status" value="1"/>
</dbReference>
<reference evidence="9" key="1">
    <citation type="submission" date="2023-10" db="EMBL/GenBank/DDBJ databases">
        <authorList>
            <person name="Chen Y."/>
            <person name="Shah S."/>
            <person name="Dougan E. K."/>
            <person name="Thang M."/>
            <person name="Chan C."/>
        </authorList>
    </citation>
    <scope>NUCLEOTIDE SEQUENCE [LARGE SCALE GENOMIC DNA]</scope>
</reference>
<dbReference type="PRINTS" id="PR00119">
    <property type="entry name" value="CATATPASE"/>
</dbReference>
<dbReference type="InterPro" id="IPR001757">
    <property type="entry name" value="P_typ_ATPase"/>
</dbReference>
<keyword evidence="10" id="KW-1185">Reference proteome</keyword>
<name>A0ABN9R3H5_9DINO</name>
<evidence type="ECO:0000313" key="10">
    <source>
        <dbReference type="Proteomes" id="UP001189429"/>
    </source>
</evidence>
<feature type="transmembrane region" description="Helical" evidence="7">
    <location>
        <begin position="336"/>
        <end position="354"/>
    </location>
</feature>
<dbReference type="InterPro" id="IPR023298">
    <property type="entry name" value="ATPase_P-typ_TM_dom_sf"/>
</dbReference>
<evidence type="ECO:0000256" key="3">
    <source>
        <dbReference type="ARBA" id="ARBA00022692"/>
    </source>
</evidence>
<evidence type="ECO:0000256" key="1">
    <source>
        <dbReference type="ARBA" id="ARBA00004651"/>
    </source>
</evidence>
<feature type="transmembrane region" description="Helical" evidence="7">
    <location>
        <begin position="366"/>
        <end position="388"/>
    </location>
</feature>
<feature type="transmembrane region" description="Helical" evidence="7">
    <location>
        <begin position="166"/>
        <end position="189"/>
    </location>
</feature>
<evidence type="ECO:0000256" key="5">
    <source>
        <dbReference type="ARBA" id="ARBA00023136"/>
    </source>
</evidence>
<dbReference type="InterPro" id="IPR006068">
    <property type="entry name" value="ATPase_P-typ_cation-transptr_C"/>
</dbReference>
<evidence type="ECO:0000256" key="4">
    <source>
        <dbReference type="ARBA" id="ARBA00022989"/>
    </source>
</evidence>
<keyword evidence="5 7" id="KW-0472">Membrane</keyword>
<keyword evidence="4 7" id="KW-1133">Transmembrane helix</keyword>
<dbReference type="SUPFAM" id="SSF56784">
    <property type="entry name" value="HAD-like"/>
    <property type="match status" value="1"/>
</dbReference>
<keyword evidence="3 7" id="KW-0812">Transmembrane</keyword>
<organism evidence="9 10">
    <name type="scientific">Prorocentrum cordatum</name>
    <dbReference type="NCBI Taxonomy" id="2364126"/>
    <lineage>
        <taxon>Eukaryota</taxon>
        <taxon>Sar</taxon>
        <taxon>Alveolata</taxon>
        <taxon>Dinophyceae</taxon>
        <taxon>Prorocentrales</taxon>
        <taxon>Prorocentraceae</taxon>
        <taxon>Prorocentrum</taxon>
    </lineage>
</organism>
<comment type="caution">
    <text evidence="9">The sequence shown here is derived from an EMBL/GenBank/DDBJ whole genome shotgun (WGS) entry which is preliminary data.</text>
</comment>
<sequence>MDPARKGVDQAVLDAHGGHLRVIMITGDYLKTAVAIAKSINILAASDDESKAVDCGSLRPDGKNYVTDAAIDSMTRKMCVFARAQPEDKLQIVRSLQRQGKVSAMTGDGVNDAPALNAAEIGVAMGIQGTEVAKGASDMILTDDNFVSIVGAVEKGRVIYAGIQKFVAFIMSVHIAEVMQIFFCVVAAFPLMRSPVQILFLILVTDLPPSVALGMEPGQPGILKEWPRPRDQNIILMWMWMSIIINGAILSFVIILVFVWALNHYVGLFNAIDIANAINEETFEADDPESLSYKLQQAQTVAFISLVWAENVRAYVSRSFDKPVWVGLLDNKKMQYSILSAQIALYCAIFIPYVSDAILGLRGAAIGWEGWVAAFFGALGCLVLCEVFKILTGKQKKMFDESERLRCEEEEKKRAMMTDADAKKDAPMTSVAPAPAPAAAAAEPAAQEIGRSSDKE</sequence>
<dbReference type="Pfam" id="PF00702">
    <property type="entry name" value="Hydrolase"/>
    <property type="match status" value="1"/>
</dbReference>
<dbReference type="EMBL" id="CAUYUJ010005349">
    <property type="protein sequence ID" value="CAK0813316.1"/>
    <property type="molecule type" value="Genomic_DNA"/>
</dbReference>
<feature type="compositionally biased region" description="Low complexity" evidence="6">
    <location>
        <begin position="437"/>
        <end position="446"/>
    </location>
</feature>
<evidence type="ECO:0000256" key="7">
    <source>
        <dbReference type="SAM" id="Phobius"/>
    </source>
</evidence>
<dbReference type="Gene3D" id="1.20.1110.10">
    <property type="entry name" value="Calcium-transporting ATPase, transmembrane domain"/>
    <property type="match status" value="1"/>
</dbReference>
<gene>
    <name evidence="9" type="ORF">PCOR1329_LOCUS17302</name>
</gene>
<feature type="non-terminal residue" evidence="9">
    <location>
        <position position="456"/>
    </location>
</feature>
<dbReference type="InterPro" id="IPR036412">
    <property type="entry name" value="HAD-like_sf"/>
</dbReference>
<feature type="compositionally biased region" description="Basic and acidic residues" evidence="6">
    <location>
        <begin position="409"/>
        <end position="426"/>
    </location>
</feature>
<evidence type="ECO:0000259" key="8">
    <source>
        <dbReference type="Pfam" id="PF00689"/>
    </source>
</evidence>
<accession>A0ABN9R3H5</accession>
<evidence type="ECO:0000313" key="9">
    <source>
        <dbReference type="EMBL" id="CAK0813316.1"/>
    </source>
</evidence>
<dbReference type="SUPFAM" id="SSF81665">
    <property type="entry name" value="Calcium ATPase, transmembrane domain M"/>
    <property type="match status" value="1"/>
</dbReference>
<protein>
    <recommendedName>
        <fullName evidence="8">Cation-transporting P-type ATPase C-terminal domain-containing protein</fullName>
    </recommendedName>
</protein>
<dbReference type="Proteomes" id="UP001189429">
    <property type="component" value="Unassembled WGS sequence"/>
</dbReference>
<keyword evidence="2" id="KW-1003">Cell membrane</keyword>
<dbReference type="PRINTS" id="PR00120">
    <property type="entry name" value="HATPASE"/>
</dbReference>